<accession>A0A956M355</accession>
<dbReference type="Proteomes" id="UP000697710">
    <property type="component" value="Unassembled WGS sequence"/>
</dbReference>
<organism evidence="1 2">
    <name type="scientific">Eiseniibacteriota bacterium</name>
    <dbReference type="NCBI Taxonomy" id="2212470"/>
    <lineage>
        <taxon>Bacteria</taxon>
        <taxon>Candidatus Eiseniibacteriota</taxon>
    </lineage>
</organism>
<reference evidence="1" key="2">
    <citation type="journal article" date="2021" name="Microbiome">
        <title>Successional dynamics and alternative stable states in a saline activated sludge microbial community over 9 years.</title>
        <authorList>
            <person name="Wang Y."/>
            <person name="Ye J."/>
            <person name="Ju F."/>
            <person name="Liu L."/>
            <person name="Boyd J.A."/>
            <person name="Deng Y."/>
            <person name="Parks D.H."/>
            <person name="Jiang X."/>
            <person name="Yin X."/>
            <person name="Woodcroft B.J."/>
            <person name="Tyson G.W."/>
            <person name="Hugenholtz P."/>
            <person name="Polz M.F."/>
            <person name="Zhang T."/>
        </authorList>
    </citation>
    <scope>NUCLEOTIDE SEQUENCE</scope>
    <source>
        <strain evidence="1">HKST-UBA01</strain>
    </source>
</reference>
<proteinExistence type="predicted"/>
<dbReference type="SUPFAM" id="SSF52540">
    <property type="entry name" value="P-loop containing nucleoside triphosphate hydrolases"/>
    <property type="match status" value="1"/>
</dbReference>
<evidence type="ECO:0000313" key="2">
    <source>
        <dbReference type="Proteomes" id="UP000697710"/>
    </source>
</evidence>
<name>A0A956M355_UNCEI</name>
<evidence type="ECO:0000313" key="1">
    <source>
        <dbReference type="EMBL" id="MCA9730224.1"/>
    </source>
</evidence>
<reference evidence="1" key="1">
    <citation type="submission" date="2020-04" db="EMBL/GenBank/DDBJ databases">
        <authorList>
            <person name="Zhang T."/>
        </authorList>
    </citation>
    <scope>NUCLEOTIDE SEQUENCE</scope>
    <source>
        <strain evidence="1">HKST-UBA01</strain>
    </source>
</reference>
<dbReference type="AlphaFoldDB" id="A0A956M355"/>
<evidence type="ECO:0008006" key="3">
    <source>
        <dbReference type="Google" id="ProtNLM"/>
    </source>
</evidence>
<feature type="non-terminal residue" evidence="1">
    <location>
        <position position="112"/>
    </location>
</feature>
<comment type="caution">
    <text evidence="1">The sequence shown here is derived from an EMBL/GenBank/DDBJ whole genome shotgun (WGS) entry which is preliminary data.</text>
</comment>
<sequence length="112" mass="12372">MTVNDTETLAPPDVATLLIDRFRRTAPFRRLDSCLQGEESSEKPTWLRGLSGSSRALLLASLAQESHRELFVVVPDLATAEDLKEDLLFLLGRGSAAIFPESGLDPYHARHP</sequence>
<dbReference type="Gene3D" id="3.40.50.11180">
    <property type="match status" value="1"/>
</dbReference>
<dbReference type="InterPro" id="IPR027417">
    <property type="entry name" value="P-loop_NTPase"/>
</dbReference>
<gene>
    <name evidence="1" type="ORF">KC729_21245</name>
</gene>
<dbReference type="EMBL" id="JAGQHR010001053">
    <property type="protein sequence ID" value="MCA9730224.1"/>
    <property type="molecule type" value="Genomic_DNA"/>
</dbReference>
<protein>
    <recommendedName>
        <fullName evidence="3">Transcription-repair coupling factor</fullName>
    </recommendedName>
</protein>